<keyword evidence="5" id="KW-1185">Reference proteome</keyword>
<comment type="similarity">
    <text evidence="1">Belongs to the arsA ATPase family.</text>
</comment>
<dbReference type="InterPro" id="IPR008978">
    <property type="entry name" value="HSP20-like_chaperone"/>
</dbReference>
<protein>
    <submittedName>
        <fullName evidence="4">Arsenical pump-driving ATPase</fullName>
        <ecNumber evidence="4">3.6.3.16</ecNumber>
    </submittedName>
</protein>
<dbReference type="GO" id="GO:0005524">
    <property type="term" value="F:ATP binding"/>
    <property type="evidence" value="ECO:0007669"/>
    <property type="project" value="InterPro"/>
</dbReference>
<evidence type="ECO:0000259" key="3">
    <source>
        <dbReference type="Pfam" id="PF17886"/>
    </source>
</evidence>
<dbReference type="AlphaFoldDB" id="A0A3S4Y6Q3"/>
<dbReference type="Pfam" id="PF02374">
    <property type="entry name" value="ArsA_ATPase"/>
    <property type="match status" value="1"/>
</dbReference>
<dbReference type="Gene3D" id="3.40.50.300">
    <property type="entry name" value="P-loop containing nucleotide triphosphate hydrolases"/>
    <property type="match status" value="1"/>
</dbReference>
<gene>
    <name evidence="4" type="primary">arsA_2</name>
    <name evidence="4" type="ORF">NCTC12967_01242</name>
</gene>
<dbReference type="EC" id="3.6.3.16" evidence="4"/>
<evidence type="ECO:0000313" key="5">
    <source>
        <dbReference type="Proteomes" id="UP000273044"/>
    </source>
</evidence>
<accession>A0A3S4Y6Q3</accession>
<dbReference type="InterPro" id="IPR025723">
    <property type="entry name" value="ArsA/GET3_ATPase-like"/>
</dbReference>
<dbReference type="CDD" id="cd02035">
    <property type="entry name" value="ArsA"/>
    <property type="match status" value="1"/>
</dbReference>
<reference evidence="4 5" key="1">
    <citation type="submission" date="2018-12" db="EMBL/GenBank/DDBJ databases">
        <authorList>
            <consortium name="Pathogen Informatics"/>
        </authorList>
    </citation>
    <scope>NUCLEOTIDE SEQUENCE [LARGE SCALE GENOMIC DNA]</scope>
    <source>
        <strain evidence="4 5">NCTC12967</strain>
    </source>
</reference>
<dbReference type="GeneID" id="64406718"/>
<dbReference type="SUPFAM" id="SSF49764">
    <property type="entry name" value="HSP20-like chaperones"/>
    <property type="match status" value="1"/>
</dbReference>
<feature type="domain" description="ArsA/GET3 Anion-transporting ATPase-like" evidence="2">
    <location>
        <begin position="3"/>
        <end position="296"/>
    </location>
</feature>
<name>A0A3S4Y6Q3_9ACTN</name>
<dbReference type="PANTHER" id="PTHR10803:SF3">
    <property type="entry name" value="ATPASE GET3"/>
    <property type="match status" value="1"/>
</dbReference>
<evidence type="ECO:0000313" key="4">
    <source>
        <dbReference type="EMBL" id="VEH69961.1"/>
    </source>
</evidence>
<dbReference type="SUPFAM" id="SSF52540">
    <property type="entry name" value="P-loop containing nucleoside triphosphate hydrolases"/>
    <property type="match status" value="1"/>
</dbReference>
<dbReference type="Proteomes" id="UP000273044">
    <property type="component" value="Chromosome"/>
</dbReference>
<dbReference type="Pfam" id="PF17886">
    <property type="entry name" value="ArsA_HSP20"/>
    <property type="match status" value="1"/>
</dbReference>
<sequence>MERMILLTGKGGVGKTSLAAAHAVASAGSGKRTLLASMDAAHNLSDLFGFPPAPEPTEVAPNLEITEVDAGRVAEEEFADITAALSTLIARSDDDQVLDLPGFDPLFFLLRVHQLAHTGDYDRIILDMAPTGETLSLLQFPELLTWWMERIFPVQKLAVRVLRPVARGVWRLELPNAAAMNDIERLFQRLQEIQALLKDPSITSVRLVTLPERMVIEETRRSYLYLNLFGYSVDHVFVSGLYPAGEVGAFFSTWVEHQRQHLAEIRSSFVHLPITEVPRFRKDLVSQSDVARLAEVAINAHTFDVMPALAHERYVNADDGYDLQLPLPGTTTEEIDLKLTATDLAVRIGNFQRNIPLPSTLLGHDVAGAKLRDDVLTIRFRPTPQEVPS</sequence>
<dbReference type="PANTHER" id="PTHR10803">
    <property type="entry name" value="ARSENICAL PUMP-DRIVING ATPASE ARSENITE-TRANSLOCATING ATPASE"/>
    <property type="match status" value="1"/>
</dbReference>
<dbReference type="InterPro" id="IPR016300">
    <property type="entry name" value="ATPase_ArsA/GET3"/>
</dbReference>
<organism evidence="4 5">
    <name type="scientific">Arachnia propionica</name>
    <dbReference type="NCBI Taxonomy" id="1750"/>
    <lineage>
        <taxon>Bacteria</taxon>
        <taxon>Bacillati</taxon>
        <taxon>Actinomycetota</taxon>
        <taxon>Actinomycetes</taxon>
        <taxon>Propionibacteriales</taxon>
        <taxon>Propionibacteriaceae</taxon>
        <taxon>Arachnia</taxon>
    </lineage>
</organism>
<proteinExistence type="inferred from homology"/>
<dbReference type="InterPro" id="IPR040612">
    <property type="entry name" value="ArsA_HSP20-like"/>
</dbReference>
<feature type="domain" description="ArsA HSP20-like" evidence="3">
    <location>
        <begin position="318"/>
        <end position="380"/>
    </location>
</feature>
<evidence type="ECO:0000259" key="2">
    <source>
        <dbReference type="Pfam" id="PF02374"/>
    </source>
</evidence>
<evidence type="ECO:0000256" key="1">
    <source>
        <dbReference type="ARBA" id="ARBA00011040"/>
    </source>
</evidence>
<dbReference type="NCBIfam" id="TIGR00345">
    <property type="entry name" value="GET3_arsA_TRC40"/>
    <property type="match status" value="1"/>
</dbReference>
<keyword evidence="4" id="KW-0378">Hydrolase</keyword>
<dbReference type="Gene3D" id="2.60.40.790">
    <property type="match status" value="1"/>
</dbReference>
<dbReference type="GO" id="GO:0016887">
    <property type="term" value="F:ATP hydrolysis activity"/>
    <property type="evidence" value="ECO:0007669"/>
    <property type="project" value="InterPro"/>
</dbReference>
<dbReference type="RefSeq" id="WP_061787061.1">
    <property type="nucleotide sequence ID" value="NZ_CAJZDL010000016.1"/>
</dbReference>
<dbReference type="EMBL" id="LR134406">
    <property type="protein sequence ID" value="VEH69961.1"/>
    <property type="molecule type" value="Genomic_DNA"/>
</dbReference>
<dbReference type="CDD" id="cd00298">
    <property type="entry name" value="ACD_sHsps_p23-like"/>
    <property type="match status" value="1"/>
</dbReference>
<dbReference type="InterPro" id="IPR027417">
    <property type="entry name" value="P-loop_NTPase"/>
</dbReference>